<evidence type="ECO:0000259" key="1">
    <source>
        <dbReference type="Pfam" id="PF12680"/>
    </source>
</evidence>
<dbReference type="EMBL" id="BAAAUG010000116">
    <property type="protein sequence ID" value="GAA3128259.1"/>
    <property type="molecule type" value="Genomic_DNA"/>
</dbReference>
<organism evidence="2 3">
    <name type="scientific">Streptomyces rectiviolaceus</name>
    <dbReference type="NCBI Taxonomy" id="332591"/>
    <lineage>
        <taxon>Bacteria</taxon>
        <taxon>Bacillati</taxon>
        <taxon>Actinomycetota</taxon>
        <taxon>Actinomycetes</taxon>
        <taxon>Kitasatosporales</taxon>
        <taxon>Streptomycetaceae</taxon>
        <taxon>Streptomyces</taxon>
    </lineage>
</organism>
<sequence>MTEPQEAPAMSAPAMSAHDTSAYETAVARYFEAWNAEGAEDLAKAVAAAWSEDGGYTDPLADVSGHESLAAVIAGAHEQFPGFEFRQIGAVDGHHHIARFGWELVSVADGSAPVAGFDVVTLADDGRIRTVHGFLDRVPQA</sequence>
<protein>
    <submittedName>
        <fullName evidence="2">Nuclear transport factor 2 family protein</fullName>
    </submittedName>
</protein>
<dbReference type="SUPFAM" id="SSF54427">
    <property type="entry name" value="NTF2-like"/>
    <property type="match status" value="1"/>
</dbReference>
<proteinExistence type="predicted"/>
<dbReference type="InterPro" id="IPR032710">
    <property type="entry name" value="NTF2-like_dom_sf"/>
</dbReference>
<evidence type="ECO:0000313" key="3">
    <source>
        <dbReference type="Proteomes" id="UP001501637"/>
    </source>
</evidence>
<evidence type="ECO:0000313" key="2">
    <source>
        <dbReference type="EMBL" id="GAA3128259.1"/>
    </source>
</evidence>
<accession>A0ABP6MXH9</accession>
<dbReference type="Pfam" id="PF12680">
    <property type="entry name" value="SnoaL_2"/>
    <property type="match status" value="1"/>
</dbReference>
<dbReference type="Proteomes" id="UP001501637">
    <property type="component" value="Unassembled WGS sequence"/>
</dbReference>
<comment type="caution">
    <text evidence="2">The sequence shown here is derived from an EMBL/GenBank/DDBJ whole genome shotgun (WGS) entry which is preliminary data.</text>
</comment>
<reference evidence="3" key="1">
    <citation type="journal article" date="2019" name="Int. J. Syst. Evol. Microbiol.">
        <title>The Global Catalogue of Microorganisms (GCM) 10K type strain sequencing project: providing services to taxonomists for standard genome sequencing and annotation.</title>
        <authorList>
            <consortium name="The Broad Institute Genomics Platform"/>
            <consortium name="The Broad Institute Genome Sequencing Center for Infectious Disease"/>
            <person name="Wu L."/>
            <person name="Ma J."/>
        </authorList>
    </citation>
    <scope>NUCLEOTIDE SEQUENCE [LARGE SCALE GENOMIC DNA]</scope>
    <source>
        <strain evidence="3">JCM 9092</strain>
    </source>
</reference>
<feature type="domain" description="SnoaL-like" evidence="1">
    <location>
        <begin position="27"/>
        <end position="129"/>
    </location>
</feature>
<gene>
    <name evidence="2" type="ORF">GCM10010449_56920</name>
</gene>
<dbReference type="InterPro" id="IPR037401">
    <property type="entry name" value="SnoaL-like"/>
</dbReference>
<name>A0ABP6MXH9_9ACTN</name>
<dbReference type="Gene3D" id="3.10.450.50">
    <property type="match status" value="1"/>
</dbReference>
<keyword evidence="3" id="KW-1185">Reference proteome</keyword>